<dbReference type="PROSITE" id="PS51892">
    <property type="entry name" value="SUBTILASE"/>
    <property type="match status" value="1"/>
</dbReference>
<evidence type="ECO:0000256" key="4">
    <source>
        <dbReference type="ARBA" id="ARBA00022825"/>
    </source>
</evidence>
<sequence>MVGIIAVLGVASSSVVISSYASAQTLAEKPDLDSKWVYLIKNHNQGLKDIFGVRHNFDVGFTTFLNEHQAAGLQRAGLEVELVPLYQITKPPGKCDPWPECKNGGGDDGGTDNTRTSYPSNQITWGVSKIYRDAAVTPSGGNGINVAVLDTGVNKDHLDLKNRIIDCKDFTKGPNIKNTCKDDNGHGTHVSGTILADGGFDNLGIYGVAPAANLMAYKVCASGCWTDDIAKAMSVTPIYIQEIIDKK</sequence>
<feature type="region of interest" description="Disordered" evidence="5">
    <location>
        <begin position="97"/>
        <end position="118"/>
    </location>
</feature>
<evidence type="ECO:0000256" key="3">
    <source>
        <dbReference type="ARBA" id="ARBA00022801"/>
    </source>
</evidence>
<proteinExistence type="inferred from homology"/>
<accession>A0A0F9JIA0</accession>
<dbReference type="EMBL" id="LAZR01016210">
    <property type="protein sequence ID" value="KKM05481.1"/>
    <property type="molecule type" value="Genomic_DNA"/>
</dbReference>
<keyword evidence="2" id="KW-0645">Protease</keyword>
<dbReference type="PANTHER" id="PTHR43806">
    <property type="entry name" value="PEPTIDASE S8"/>
    <property type="match status" value="1"/>
</dbReference>
<comment type="similarity">
    <text evidence="1">Belongs to the peptidase S8 family.</text>
</comment>
<dbReference type="Pfam" id="PF00082">
    <property type="entry name" value="Peptidase_S8"/>
    <property type="match status" value="1"/>
</dbReference>
<organism evidence="7">
    <name type="scientific">marine sediment metagenome</name>
    <dbReference type="NCBI Taxonomy" id="412755"/>
    <lineage>
        <taxon>unclassified sequences</taxon>
        <taxon>metagenomes</taxon>
        <taxon>ecological metagenomes</taxon>
    </lineage>
</organism>
<dbReference type="AlphaFoldDB" id="A0A0F9JIA0"/>
<evidence type="ECO:0000313" key="7">
    <source>
        <dbReference type="EMBL" id="KKM05481.1"/>
    </source>
</evidence>
<name>A0A0F9JIA0_9ZZZZ</name>
<keyword evidence="3" id="KW-0378">Hydrolase</keyword>
<dbReference type="InterPro" id="IPR036852">
    <property type="entry name" value="Peptidase_S8/S53_dom_sf"/>
</dbReference>
<feature type="domain" description="Peptidase S8/S53" evidence="6">
    <location>
        <begin position="141"/>
        <end position="234"/>
    </location>
</feature>
<dbReference type="GO" id="GO:0006508">
    <property type="term" value="P:proteolysis"/>
    <property type="evidence" value="ECO:0007669"/>
    <property type="project" value="UniProtKB-KW"/>
</dbReference>
<comment type="caution">
    <text evidence="7">The sequence shown here is derived from an EMBL/GenBank/DDBJ whole genome shotgun (WGS) entry which is preliminary data.</text>
</comment>
<dbReference type="PROSITE" id="PS00136">
    <property type="entry name" value="SUBTILASE_ASP"/>
    <property type="match status" value="1"/>
</dbReference>
<dbReference type="InterPro" id="IPR023827">
    <property type="entry name" value="Peptidase_S8_Asp-AS"/>
</dbReference>
<dbReference type="InterPro" id="IPR050131">
    <property type="entry name" value="Peptidase_S8_subtilisin-like"/>
</dbReference>
<dbReference type="PRINTS" id="PR00723">
    <property type="entry name" value="SUBTILISIN"/>
</dbReference>
<evidence type="ECO:0000256" key="2">
    <source>
        <dbReference type="ARBA" id="ARBA00022670"/>
    </source>
</evidence>
<dbReference type="GO" id="GO:0004252">
    <property type="term" value="F:serine-type endopeptidase activity"/>
    <property type="evidence" value="ECO:0007669"/>
    <property type="project" value="InterPro"/>
</dbReference>
<dbReference type="InterPro" id="IPR000209">
    <property type="entry name" value="Peptidase_S8/S53_dom"/>
</dbReference>
<keyword evidence="4" id="KW-0720">Serine protease</keyword>
<evidence type="ECO:0000259" key="6">
    <source>
        <dbReference type="Pfam" id="PF00082"/>
    </source>
</evidence>
<evidence type="ECO:0000256" key="5">
    <source>
        <dbReference type="SAM" id="MobiDB-lite"/>
    </source>
</evidence>
<dbReference type="PROSITE" id="PS00137">
    <property type="entry name" value="SUBTILASE_HIS"/>
    <property type="match status" value="1"/>
</dbReference>
<gene>
    <name evidence="7" type="ORF">LCGC14_1753670</name>
</gene>
<evidence type="ECO:0000256" key="1">
    <source>
        <dbReference type="ARBA" id="ARBA00011073"/>
    </source>
</evidence>
<dbReference type="Gene3D" id="3.40.50.200">
    <property type="entry name" value="Peptidase S8/S53 domain"/>
    <property type="match status" value="1"/>
</dbReference>
<reference evidence="7" key="1">
    <citation type="journal article" date="2015" name="Nature">
        <title>Complex archaea that bridge the gap between prokaryotes and eukaryotes.</title>
        <authorList>
            <person name="Spang A."/>
            <person name="Saw J.H."/>
            <person name="Jorgensen S.L."/>
            <person name="Zaremba-Niedzwiedzka K."/>
            <person name="Martijn J."/>
            <person name="Lind A.E."/>
            <person name="van Eijk R."/>
            <person name="Schleper C."/>
            <person name="Guy L."/>
            <person name="Ettema T.J."/>
        </authorList>
    </citation>
    <scope>NUCLEOTIDE SEQUENCE</scope>
</reference>
<dbReference type="InterPro" id="IPR022398">
    <property type="entry name" value="Peptidase_S8_His-AS"/>
</dbReference>
<dbReference type="PANTHER" id="PTHR43806:SF11">
    <property type="entry name" value="CEREVISIN-RELATED"/>
    <property type="match status" value="1"/>
</dbReference>
<dbReference type="InterPro" id="IPR015500">
    <property type="entry name" value="Peptidase_S8_subtilisin-rel"/>
</dbReference>
<protein>
    <recommendedName>
        <fullName evidence="6">Peptidase S8/S53 domain-containing protein</fullName>
    </recommendedName>
</protein>
<dbReference type="SUPFAM" id="SSF52743">
    <property type="entry name" value="Subtilisin-like"/>
    <property type="match status" value="1"/>
</dbReference>